<feature type="chain" id="PRO_5029819060" evidence="2">
    <location>
        <begin position="24"/>
        <end position="283"/>
    </location>
</feature>
<keyword evidence="4" id="KW-1185">Reference proteome</keyword>
<reference evidence="3 4" key="1">
    <citation type="submission" date="2020-03" db="EMBL/GenBank/DDBJ databases">
        <title>Dissostichus mawsoni Genome sequencing and assembly.</title>
        <authorList>
            <person name="Park H."/>
        </authorList>
    </citation>
    <scope>NUCLEOTIDE SEQUENCE [LARGE SCALE GENOMIC DNA]</scope>
    <source>
        <strain evidence="3">DM0001</strain>
        <tissue evidence="3">Muscle</tissue>
    </source>
</reference>
<dbReference type="OrthoDB" id="8954308at2759"/>
<evidence type="ECO:0000256" key="2">
    <source>
        <dbReference type="SAM" id="SignalP"/>
    </source>
</evidence>
<evidence type="ECO:0000313" key="4">
    <source>
        <dbReference type="Proteomes" id="UP000518266"/>
    </source>
</evidence>
<keyword evidence="2" id="KW-0732">Signal</keyword>
<dbReference type="EMBL" id="JAAKFY010000009">
    <property type="protein sequence ID" value="KAF3852692.1"/>
    <property type="molecule type" value="Genomic_DNA"/>
</dbReference>
<name>A0A7J5YSZ3_DISMA</name>
<accession>A0A7J5YSZ3</accession>
<feature type="region of interest" description="Disordered" evidence="1">
    <location>
        <begin position="237"/>
        <end position="283"/>
    </location>
</feature>
<dbReference type="AlphaFoldDB" id="A0A7J5YSZ3"/>
<comment type="caution">
    <text evidence="3">The sequence shown here is derived from an EMBL/GenBank/DDBJ whole genome shotgun (WGS) entry which is preliminary data.</text>
</comment>
<dbReference type="Proteomes" id="UP000518266">
    <property type="component" value="Unassembled WGS sequence"/>
</dbReference>
<evidence type="ECO:0000313" key="3">
    <source>
        <dbReference type="EMBL" id="KAF3852692.1"/>
    </source>
</evidence>
<feature type="compositionally biased region" description="Basic and acidic residues" evidence="1">
    <location>
        <begin position="263"/>
        <end position="283"/>
    </location>
</feature>
<feature type="signal peptide" evidence="2">
    <location>
        <begin position="1"/>
        <end position="23"/>
    </location>
</feature>
<sequence length="283" mass="32066">MAGLCWMAVMLSVLLSAVDRADAVDRGTLWTWKHLPHTSLKSRQCESLSESFAESHRYYFFETKQWAVLCRVLLRYQPMEGGMFSLAVSIPLLENTNSLQQVLKGSDPVKNVKDALNKDEVYVGRRVVAAKFLEQVQHAESRVLDHLDALFTKQEENNQDMLLFYVYTPKNKNEVTNKVTYDYEVPYADRSDALLRLGNQIGLDHVFRCKKPEGSNRMVCIRCDNGNQVAHKCISNEAEPAPRQSQPSSQLKKPQQGQGVPPHKGETVEAGRPAEDSRGKKEK</sequence>
<evidence type="ECO:0000256" key="1">
    <source>
        <dbReference type="SAM" id="MobiDB-lite"/>
    </source>
</evidence>
<proteinExistence type="predicted"/>
<organism evidence="3 4">
    <name type="scientific">Dissostichus mawsoni</name>
    <name type="common">Antarctic cod</name>
    <dbReference type="NCBI Taxonomy" id="36200"/>
    <lineage>
        <taxon>Eukaryota</taxon>
        <taxon>Metazoa</taxon>
        <taxon>Chordata</taxon>
        <taxon>Craniata</taxon>
        <taxon>Vertebrata</taxon>
        <taxon>Euteleostomi</taxon>
        <taxon>Actinopterygii</taxon>
        <taxon>Neopterygii</taxon>
        <taxon>Teleostei</taxon>
        <taxon>Neoteleostei</taxon>
        <taxon>Acanthomorphata</taxon>
        <taxon>Eupercaria</taxon>
        <taxon>Perciformes</taxon>
        <taxon>Notothenioidei</taxon>
        <taxon>Nototheniidae</taxon>
        <taxon>Dissostichus</taxon>
    </lineage>
</organism>
<feature type="compositionally biased region" description="Low complexity" evidence="1">
    <location>
        <begin position="244"/>
        <end position="259"/>
    </location>
</feature>
<gene>
    <name evidence="3" type="ORF">F7725_006047</name>
</gene>
<protein>
    <submittedName>
        <fullName evidence="3">Uncharacterized protein</fullName>
    </submittedName>
</protein>